<organism evidence="3 4">
    <name type="scientific">Streptomyces achromogenes</name>
    <dbReference type="NCBI Taxonomy" id="67255"/>
    <lineage>
        <taxon>Bacteria</taxon>
        <taxon>Bacillati</taxon>
        <taxon>Actinomycetota</taxon>
        <taxon>Actinomycetes</taxon>
        <taxon>Kitasatosporales</taxon>
        <taxon>Streptomycetaceae</taxon>
        <taxon>Streptomyces</taxon>
    </lineage>
</organism>
<feature type="compositionally biased region" description="Basic residues" evidence="2">
    <location>
        <begin position="83"/>
        <end position="92"/>
    </location>
</feature>
<dbReference type="PANTHER" id="PTHR46696:SF1">
    <property type="entry name" value="CYTOCHROME P450 YJIB-RELATED"/>
    <property type="match status" value="1"/>
</dbReference>
<dbReference type="InterPro" id="IPR036396">
    <property type="entry name" value="Cyt_P450_sf"/>
</dbReference>
<name>A0ABU0QFB0_STRAH</name>
<comment type="caution">
    <text evidence="3">The sequence shown here is derived from an EMBL/GenBank/DDBJ whole genome shotgun (WGS) entry which is preliminary data.</text>
</comment>
<dbReference type="SUPFAM" id="SSF48264">
    <property type="entry name" value="Cytochrome P450"/>
    <property type="match status" value="1"/>
</dbReference>
<protein>
    <submittedName>
        <fullName evidence="3">Cytochrome P450</fullName>
    </submittedName>
</protein>
<dbReference type="PANTHER" id="PTHR46696">
    <property type="entry name" value="P450, PUTATIVE (EUROFUNG)-RELATED"/>
    <property type="match status" value="1"/>
</dbReference>
<dbReference type="Proteomes" id="UP001243364">
    <property type="component" value="Unassembled WGS sequence"/>
</dbReference>
<dbReference type="Gene3D" id="1.10.630.10">
    <property type="entry name" value="Cytochrome P450"/>
    <property type="match status" value="1"/>
</dbReference>
<proteinExistence type="inferred from homology"/>
<dbReference type="RefSeq" id="WP_307049654.1">
    <property type="nucleotide sequence ID" value="NZ_JAUSYA010000001.1"/>
</dbReference>
<reference evidence="3 4" key="1">
    <citation type="submission" date="2023-07" db="EMBL/GenBank/DDBJ databases">
        <title>Comparative genomics of wheat-associated soil bacteria to identify genetic determinants of phenazine resistance.</title>
        <authorList>
            <person name="Mouncey N."/>
        </authorList>
    </citation>
    <scope>NUCLEOTIDE SEQUENCE [LARGE SCALE GENOMIC DNA]</scope>
    <source>
        <strain evidence="3 4">W4I19-2</strain>
    </source>
</reference>
<sequence>MIRAGEAVTVSLVAANRDAHRFPDPDTLDIANPAAQGQLGFCFGIHQRTGQQLAHLEMQTALKELVPALPRPPARAAGAGHRDARHHVHLRRPPPAALPGRRAGVNRRCLNGRRR</sequence>
<gene>
    <name evidence="3" type="ORF">QFZ56_007834</name>
</gene>
<evidence type="ECO:0000313" key="4">
    <source>
        <dbReference type="Proteomes" id="UP001243364"/>
    </source>
</evidence>
<evidence type="ECO:0000313" key="3">
    <source>
        <dbReference type="EMBL" id="MDQ0688871.1"/>
    </source>
</evidence>
<dbReference type="EMBL" id="JAUSYA010000001">
    <property type="protein sequence ID" value="MDQ0688871.1"/>
    <property type="molecule type" value="Genomic_DNA"/>
</dbReference>
<evidence type="ECO:0000256" key="2">
    <source>
        <dbReference type="SAM" id="MobiDB-lite"/>
    </source>
</evidence>
<evidence type="ECO:0000256" key="1">
    <source>
        <dbReference type="ARBA" id="ARBA00010617"/>
    </source>
</evidence>
<accession>A0ABU0QFB0</accession>
<feature type="region of interest" description="Disordered" evidence="2">
    <location>
        <begin position="71"/>
        <end position="115"/>
    </location>
</feature>
<keyword evidence="4" id="KW-1185">Reference proteome</keyword>
<comment type="similarity">
    <text evidence="1">Belongs to the cytochrome P450 family.</text>
</comment>